<dbReference type="eggNOG" id="ENOG5030G0G">
    <property type="taxonomic scope" value="Bacteria"/>
</dbReference>
<keyword evidence="1" id="KW-1133">Transmembrane helix</keyword>
<organism evidence="2 3">
    <name type="scientific">Clostridium saccharoperbutylacetonicum N1-4(HMT)</name>
    <dbReference type="NCBI Taxonomy" id="931276"/>
    <lineage>
        <taxon>Bacteria</taxon>
        <taxon>Bacillati</taxon>
        <taxon>Bacillota</taxon>
        <taxon>Clostridia</taxon>
        <taxon>Eubacteriales</taxon>
        <taxon>Clostridiaceae</taxon>
        <taxon>Clostridium</taxon>
    </lineage>
</organism>
<evidence type="ECO:0000313" key="2">
    <source>
        <dbReference type="EMBL" id="AGF57909.1"/>
    </source>
</evidence>
<dbReference type="PATRIC" id="fig|931276.5.peg.4187"/>
<dbReference type="KEGG" id="csr:Cspa_c41560"/>
<gene>
    <name evidence="2" type="ORF">Cspa_c41560</name>
</gene>
<dbReference type="HOGENOM" id="CLU_161220_0_0_9"/>
<evidence type="ECO:0000313" key="3">
    <source>
        <dbReference type="Proteomes" id="UP000011728"/>
    </source>
</evidence>
<dbReference type="EMBL" id="CP004121">
    <property type="protein sequence ID" value="AGF57909.1"/>
    <property type="molecule type" value="Genomic_DNA"/>
</dbReference>
<dbReference type="Proteomes" id="UP000011728">
    <property type="component" value="Chromosome"/>
</dbReference>
<feature type="transmembrane region" description="Helical" evidence="1">
    <location>
        <begin position="97"/>
        <end position="119"/>
    </location>
</feature>
<protein>
    <submittedName>
        <fullName evidence="2">Uncharacterized protein</fullName>
    </submittedName>
</protein>
<proteinExistence type="predicted"/>
<evidence type="ECO:0000256" key="1">
    <source>
        <dbReference type="SAM" id="Phobius"/>
    </source>
</evidence>
<reference evidence="2 3" key="1">
    <citation type="submission" date="2013-02" db="EMBL/GenBank/DDBJ databases">
        <title>Genome sequence of Clostridium saccharoperbutylacetonicum N1-4(HMT).</title>
        <authorList>
            <person name="Poehlein A."/>
            <person name="Daniel R."/>
        </authorList>
    </citation>
    <scope>NUCLEOTIDE SEQUENCE [LARGE SCALE GENOMIC DNA]</scope>
    <source>
        <strain evidence="3">N1-4(HMT)</strain>
    </source>
</reference>
<accession>M1MJ02</accession>
<name>M1MJ02_9CLOT</name>
<dbReference type="RefSeq" id="WP_015394220.1">
    <property type="nucleotide sequence ID" value="NC_020291.1"/>
</dbReference>
<dbReference type="AlphaFoldDB" id="M1MJ02"/>
<keyword evidence="1" id="KW-0812">Transmembrane</keyword>
<feature type="transmembrane region" description="Helical" evidence="1">
    <location>
        <begin position="6"/>
        <end position="30"/>
    </location>
</feature>
<feature type="transmembrane region" description="Helical" evidence="1">
    <location>
        <begin position="37"/>
        <end position="56"/>
    </location>
</feature>
<keyword evidence="3" id="KW-1185">Reference proteome</keyword>
<keyword evidence="1" id="KW-0472">Membrane</keyword>
<sequence length="120" mass="13059">MRKKIMNFLFSEVALLSILLIAGAVVIYFTEYIFKDVLFLEGIAVIIFGIFSGISGNPSGLSLLGMGKDSAQYISNFNLETVNIEKEKSKNNLGDVISVRISMITFIMGGALCVLISVVI</sequence>